<feature type="transmembrane region" description="Helical" evidence="1">
    <location>
        <begin position="69"/>
        <end position="90"/>
    </location>
</feature>
<dbReference type="EMBL" id="CP011129">
    <property type="protein sequence ID" value="ALN78845.1"/>
    <property type="molecule type" value="Genomic_DNA"/>
</dbReference>
<dbReference type="STRING" id="84531.LA76x_0684"/>
<organism evidence="3 4">
    <name type="scientific">Lysobacter antibioticus</name>
    <dbReference type="NCBI Taxonomy" id="84531"/>
    <lineage>
        <taxon>Bacteria</taxon>
        <taxon>Pseudomonadati</taxon>
        <taxon>Pseudomonadota</taxon>
        <taxon>Gammaproteobacteria</taxon>
        <taxon>Lysobacterales</taxon>
        <taxon>Lysobacteraceae</taxon>
        <taxon>Lysobacter</taxon>
    </lineage>
</organism>
<keyword evidence="3" id="KW-0430">Lectin</keyword>
<keyword evidence="1" id="KW-0812">Transmembrane</keyword>
<reference evidence="3 4" key="1">
    <citation type="journal article" date="2015" name="BMC Genomics">
        <title>Comparative genomics and metabolic profiling of the genus Lysobacter.</title>
        <authorList>
            <person name="de Bruijn I."/>
            <person name="Cheng X."/>
            <person name="de Jager V."/>
            <person name="Exposito R.G."/>
            <person name="Watrous J."/>
            <person name="Patel N."/>
            <person name="Postma J."/>
            <person name="Dorrestein P.C."/>
            <person name="Kobayashi D."/>
            <person name="Raaijmakers J.M."/>
        </authorList>
    </citation>
    <scope>NUCLEOTIDE SEQUENCE [LARGE SCALE GENOMIC DNA]</scope>
    <source>
        <strain evidence="3 4">76</strain>
    </source>
</reference>
<dbReference type="eggNOG" id="COG2755">
    <property type="taxonomic scope" value="Bacteria"/>
</dbReference>
<evidence type="ECO:0000313" key="3">
    <source>
        <dbReference type="EMBL" id="ALN78845.1"/>
    </source>
</evidence>
<gene>
    <name evidence="3" type="ORF">LA76x_0684</name>
</gene>
<dbReference type="Pfam" id="PF11958">
    <property type="entry name" value="DUF3472"/>
    <property type="match status" value="1"/>
</dbReference>
<protein>
    <submittedName>
        <fullName evidence="3">Ricin-type beta-trefoil lectin domain protein</fullName>
    </submittedName>
</protein>
<sequence>MPRIGDAWRHRTNAPGRAEGECRQQAHQRPAHGLRASLSGLHGWRTPRREYCYSIGVRAMKIVKSLQRWGALLLLALLPLQVMAAAPGGYTNYKFDPIVIGLDSVDFAITVKSDPGPRSNVFWSNQFGLVGSRAGGYTGMQRLSGTDGYFLFSIWAATAAKVGSPGTVCSPFDEFGAGYSCYIKRAWKQDHTFQFHIEQEGGGWFGVTINDLTDGTSFKLGSVLTDATQISPKGMVNWVEYFEWSSPSVSCYNQPYSRAEFLLPSGNGGAAMASITTTSIPACSGRIDQTPTGSVHQHAIGNSPRGPIVHSGNQCLDAYTYQSGVQPILGTCHGLDNQAWVYAADKTLRTASNLCIDAYNGGTTAGTPIYVYTCHGGANQQWNRVGSEFRGVQSGLCLRAAGAGSDYHLTLQRCEQGWQIPLATP</sequence>
<feature type="domain" description="Ricin B lectin" evidence="2">
    <location>
        <begin position="305"/>
        <end position="421"/>
    </location>
</feature>
<evidence type="ECO:0000256" key="1">
    <source>
        <dbReference type="SAM" id="Phobius"/>
    </source>
</evidence>
<accession>A0A0S2F5W1</accession>
<keyword evidence="1" id="KW-1133">Transmembrane helix</keyword>
<keyword evidence="1" id="KW-0472">Membrane</keyword>
<dbReference type="SMART" id="SM00458">
    <property type="entry name" value="RICIN"/>
    <property type="match status" value="1"/>
</dbReference>
<dbReference type="PATRIC" id="fig|84531.8.peg.711"/>
<evidence type="ECO:0000313" key="4">
    <source>
        <dbReference type="Proteomes" id="UP000060787"/>
    </source>
</evidence>
<proteinExistence type="predicted"/>
<dbReference type="Pfam" id="PF00652">
    <property type="entry name" value="Ricin_B_lectin"/>
    <property type="match status" value="1"/>
</dbReference>
<name>A0A0S2F5W1_LYSAN</name>
<dbReference type="Gene3D" id="2.80.10.50">
    <property type="match status" value="1"/>
</dbReference>
<dbReference type="InterPro" id="IPR035992">
    <property type="entry name" value="Ricin_B-like_lectins"/>
</dbReference>
<dbReference type="Proteomes" id="UP000060787">
    <property type="component" value="Chromosome"/>
</dbReference>
<dbReference type="AlphaFoldDB" id="A0A0S2F5W1"/>
<dbReference type="InterPro" id="IPR000772">
    <property type="entry name" value="Ricin_B_lectin"/>
</dbReference>
<dbReference type="InterPro" id="IPR021862">
    <property type="entry name" value="DUF3472"/>
</dbReference>
<keyword evidence="4" id="KW-1185">Reference proteome</keyword>
<evidence type="ECO:0000259" key="2">
    <source>
        <dbReference type="SMART" id="SM00458"/>
    </source>
</evidence>
<dbReference type="PROSITE" id="PS50231">
    <property type="entry name" value="RICIN_B_LECTIN"/>
    <property type="match status" value="1"/>
</dbReference>
<dbReference type="KEGG" id="lab:LA76x_0684"/>
<dbReference type="GO" id="GO:0030246">
    <property type="term" value="F:carbohydrate binding"/>
    <property type="evidence" value="ECO:0007669"/>
    <property type="project" value="UniProtKB-KW"/>
</dbReference>
<dbReference type="SUPFAM" id="SSF50370">
    <property type="entry name" value="Ricin B-like lectins"/>
    <property type="match status" value="1"/>
</dbReference>